<dbReference type="AlphaFoldDB" id="A0A9P5NCL5"/>
<accession>A0A9P5NCL5</accession>
<protein>
    <submittedName>
        <fullName evidence="1">Uncharacterized protein</fullName>
    </submittedName>
</protein>
<reference evidence="1" key="1">
    <citation type="submission" date="2020-11" db="EMBL/GenBank/DDBJ databases">
        <authorList>
            <consortium name="DOE Joint Genome Institute"/>
            <person name="Ahrendt S."/>
            <person name="Riley R."/>
            <person name="Andreopoulos W."/>
            <person name="LaButti K."/>
            <person name="Pangilinan J."/>
            <person name="Ruiz-duenas F.J."/>
            <person name="Barrasa J.M."/>
            <person name="Sanchez-Garcia M."/>
            <person name="Camarero S."/>
            <person name="Miyauchi S."/>
            <person name="Serrano A."/>
            <person name="Linde D."/>
            <person name="Babiker R."/>
            <person name="Drula E."/>
            <person name="Ayuso-Fernandez I."/>
            <person name="Pacheco R."/>
            <person name="Padilla G."/>
            <person name="Ferreira P."/>
            <person name="Barriuso J."/>
            <person name="Kellner H."/>
            <person name="Castanera R."/>
            <person name="Alfaro M."/>
            <person name="Ramirez L."/>
            <person name="Pisabarro A.G."/>
            <person name="Kuo A."/>
            <person name="Tritt A."/>
            <person name="Lipzen A."/>
            <person name="He G."/>
            <person name="Yan M."/>
            <person name="Ng V."/>
            <person name="Cullen D."/>
            <person name="Martin F."/>
            <person name="Rosso M.-N."/>
            <person name="Henrissat B."/>
            <person name="Hibbett D."/>
            <person name="Martinez A.T."/>
            <person name="Grigoriev I.V."/>
        </authorList>
    </citation>
    <scope>NUCLEOTIDE SEQUENCE</scope>
    <source>
        <strain evidence="1">AH 44721</strain>
    </source>
</reference>
<dbReference type="OrthoDB" id="2686745at2759"/>
<name>A0A9P5NCL5_GYMJU</name>
<organism evidence="1 2">
    <name type="scientific">Gymnopilus junonius</name>
    <name type="common">Spectacular rustgill mushroom</name>
    <name type="synonym">Gymnopilus spectabilis subsp. junonius</name>
    <dbReference type="NCBI Taxonomy" id="109634"/>
    <lineage>
        <taxon>Eukaryota</taxon>
        <taxon>Fungi</taxon>
        <taxon>Dikarya</taxon>
        <taxon>Basidiomycota</taxon>
        <taxon>Agaricomycotina</taxon>
        <taxon>Agaricomycetes</taxon>
        <taxon>Agaricomycetidae</taxon>
        <taxon>Agaricales</taxon>
        <taxon>Agaricineae</taxon>
        <taxon>Hymenogastraceae</taxon>
        <taxon>Gymnopilus</taxon>
    </lineage>
</organism>
<feature type="non-terminal residue" evidence="1">
    <location>
        <position position="1"/>
    </location>
</feature>
<evidence type="ECO:0000313" key="1">
    <source>
        <dbReference type="EMBL" id="KAF8880604.1"/>
    </source>
</evidence>
<proteinExistence type="predicted"/>
<dbReference type="EMBL" id="JADNYJ010000139">
    <property type="protein sequence ID" value="KAF8880604.1"/>
    <property type="molecule type" value="Genomic_DNA"/>
</dbReference>
<keyword evidence="2" id="KW-1185">Reference proteome</keyword>
<comment type="caution">
    <text evidence="1">The sequence shown here is derived from an EMBL/GenBank/DDBJ whole genome shotgun (WGS) entry which is preliminary data.</text>
</comment>
<gene>
    <name evidence="1" type="ORF">CPB84DRAFT_1639755</name>
</gene>
<sequence length="101" mass="11242">TSGLIPKPDGEAGRPGRGGYNLEQALGWEAKKYQSIKTYVKKLVEEHLDPTKNFSSQSLTGLVNVRTLACQKFPVLQDYADSWPVIDLICLDLKYTSGRAR</sequence>
<dbReference type="Proteomes" id="UP000724874">
    <property type="component" value="Unassembled WGS sequence"/>
</dbReference>
<feature type="non-terminal residue" evidence="1">
    <location>
        <position position="101"/>
    </location>
</feature>
<evidence type="ECO:0000313" key="2">
    <source>
        <dbReference type="Proteomes" id="UP000724874"/>
    </source>
</evidence>